<evidence type="ECO:0000256" key="7">
    <source>
        <dbReference type="SAM" id="Phobius"/>
    </source>
</evidence>
<dbReference type="PANTHER" id="PTHR39583:SF2">
    <property type="entry name" value="TYPE II SECRETION SYSTEM PROTEIN J"/>
    <property type="match status" value="1"/>
</dbReference>
<keyword evidence="3 7" id="KW-0812">Transmembrane</keyword>
<evidence type="ECO:0000256" key="1">
    <source>
        <dbReference type="ARBA" id="ARBA00004167"/>
    </source>
</evidence>
<dbReference type="InterPro" id="IPR010055">
    <property type="entry name" value="T2SS_protein-GspJ"/>
</dbReference>
<gene>
    <name evidence="8" type="ORF">KSS94_15565</name>
</gene>
<reference evidence="8" key="1">
    <citation type="journal article" date="2021" name="Microorganisms">
        <title>The Ever-Expanding Pseudomonas Genus: Description of 43 New Species and Partition of the Pseudomonas putida Group.</title>
        <authorList>
            <person name="Girard L."/>
            <person name="Lood C."/>
            <person name="Hofte M."/>
            <person name="Vandamme P."/>
            <person name="Rokni-Zadeh H."/>
            <person name="van Noort V."/>
            <person name="Lavigne R."/>
            <person name="De Mot R."/>
        </authorList>
    </citation>
    <scope>NUCLEOTIDE SEQUENCE</scope>
    <source>
        <strain evidence="8">COW40</strain>
    </source>
</reference>
<dbReference type="PROSITE" id="PS00409">
    <property type="entry name" value="PROKAR_NTER_METHYL"/>
    <property type="match status" value="1"/>
</dbReference>
<dbReference type="InterPro" id="IPR012902">
    <property type="entry name" value="N_methyl_site"/>
</dbReference>
<protein>
    <submittedName>
        <fullName evidence="8">Prepilin-type N-terminal cleavage/methylation domain-containing protein</fullName>
    </submittedName>
</protein>
<dbReference type="NCBIfam" id="TIGR02532">
    <property type="entry name" value="IV_pilin_GFxxxE"/>
    <property type="match status" value="1"/>
</dbReference>
<dbReference type="Pfam" id="PF07963">
    <property type="entry name" value="N_methyl"/>
    <property type="match status" value="1"/>
</dbReference>
<name>A0ABX8MZ60_9PSED</name>
<evidence type="ECO:0000313" key="9">
    <source>
        <dbReference type="Proteomes" id="UP001046350"/>
    </source>
</evidence>
<evidence type="ECO:0000256" key="4">
    <source>
        <dbReference type="ARBA" id="ARBA00022989"/>
    </source>
</evidence>
<comment type="subcellular location">
    <subcellularLocation>
        <location evidence="1">Membrane</location>
        <topology evidence="1">Single-pass membrane protein</topology>
    </subcellularLocation>
</comment>
<evidence type="ECO:0000256" key="6">
    <source>
        <dbReference type="SAM" id="MobiDB-lite"/>
    </source>
</evidence>
<sequence length="249" mass="27476">MNDWTACAPCRSRRAGDHRHGRYHPHTSFACSGLIAGKPAPTRERRQSGPGPAGRQQGFTLIEVMIAILLMAVVSLIAWRGLDSVSRADRHVRQAHDDNQSVLRVFQQLQRDLALRASLELLEPPLPGREAPGKPLLPAVRARADRLELVRSGAIPGSGLQRVRWYLQGGTLYRATAPAQDHYPLPAPKGAVAVLENVTAFSLRDWQAKGGWQSPAGEARDNPMGLEVRLTWRGPQGDERYRQVLGPFN</sequence>
<proteinExistence type="predicted"/>
<evidence type="ECO:0000313" key="8">
    <source>
        <dbReference type="EMBL" id="QXH49369.1"/>
    </source>
</evidence>
<feature type="region of interest" description="Disordered" evidence="6">
    <location>
        <begin position="34"/>
        <end position="54"/>
    </location>
</feature>
<dbReference type="InterPro" id="IPR051621">
    <property type="entry name" value="T2SS_protein_J"/>
</dbReference>
<feature type="transmembrane region" description="Helical" evidence="7">
    <location>
        <begin position="58"/>
        <end position="79"/>
    </location>
</feature>
<dbReference type="Proteomes" id="UP001046350">
    <property type="component" value="Chromosome"/>
</dbReference>
<organism evidence="8 9">
    <name type="scientific">Pseudomonas fakonensis</name>
    <dbReference type="NCBI Taxonomy" id="2842355"/>
    <lineage>
        <taxon>Bacteria</taxon>
        <taxon>Pseudomonadati</taxon>
        <taxon>Pseudomonadota</taxon>
        <taxon>Gammaproteobacteria</taxon>
        <taxon>Pseudomonadales</taxon>
        <taxon>Pseudomonadaceae</taxon>
        <taxon>Pseudomonas</taxon>
    </lineage>
</organism>
<evidence type="ECO:0000256" key="2">
    <source>
        <dbReference type="ARBA" id="ARBA00022481"/>
    </source>
</evidence>
<keyword evidence="2" id="KW-0488">Methylation</keyword>
<dbReference type="EMBL" id="CP077076">
    <property type="protein sequence ID" value="QXH49369.1"/>
    <property type="molecule type" value="Genomic_DNA"/>
</dbReference>
<evidence type="ECO:0000256" key="3">
    <source>
        <dbReference type="ARBA" id="ARBA00022692"/>
    </source>
</evidence>
<keyword evidence="4 7" id="KW-1133">Transmembrane helix</keyword>
<keyword evidence="5 7" id="KW-0472">Membrane</keyword>
<keyword evidence="9" id="KW-1185">Reference proteome</keyword>
<dbReference type="Pfam" id="PF11612">
    <property type="entry name" value="T2SSJ"/>
    <property type="match status" value="1"/>
</dbReference>
<evidence type="ECO:0000256" key="5">
    <source>
        <dbReference type="ARBA" id="ARBA00023136"/>
    </source>
</evidence>
<accession>A0ABX8MZ60</accession>
<dbReference type="PANTHER" id="PTHR39583">
    <property type="entry name" value="TYPE II SECRETION SYSTEM PROTEIN J-RELATED"/>
    <property type="match status" value="1"/>
</dbReference>